<dbReference type="Gene3D" id="3.40.50.150">
    <property type="entry name" value="Vaccinia Virus protein VP39"/>
    <property type="match status" value="1"/>
</dbReference>
<dbReference type="Pfam" id="PF01739">
    <property type="entry name" value="CheR"/>
    <property type="match status" value="1"/>
</dbReference>
<evidence type="ECO:0000313" key="2">
    <source>
        <dbReference type="EMBL" id="GAA0368060.1"/>
    </source>
</evidence>
<name>A0ABN0XMQ4_9ALTE</name>
<evidence type="ECO:0000313" key="3">
    <source>
        <dbReference type="Proteomes" id="UP001501757"/>
    </source>
</evidence>
<dbReference type="SUPFAM" id="SSF47757">
    <property type="entry name" value="Chemotaxis receptor methyltransferase CheR, N-terminal domain"/>
    <property type="match status" value="1"/>
</dbReference>
<gene>
    <name evidence="2" type="ORF">GCM10009092_35410</name>
</gene>
<evidence type="ECO:0000259" key="1">
    <source>
        <dbReference type="PROSITE" id="PS50123"/>
    </source>
</evidence>
<dbReference type="InterPro" id="IPR022642">
    <property type="entry name" value="CheR_C"/>
</dbReference>
<dbReference type="PRINTS" id="PR00996">
    <property type="entry name" value="CHERMTFRASE"/>
</dbReference>
<proteinExistence type="predicted"/>
<sequence>MEALDMEITGLLESLYSVYGYDFRDYAKAHIKRRLLQRLKVSGLASLSEIRKRLDSDPEFVALVLKDLSINVTEMFRDPEFYRTVRERVVPLLKTWSYVRIWHAGCSTGEEVYSMAILLYEEGLYERVQIYATDFNLVALNQGKEGIYSAKQMERYQENYKRSGAKANLSDYFHTRYDSVIMAPLLKKQIVWAQHNLVTDSDFAEVHMVMCRNVLIYFNQQLQQRVLNLFGRTLVNAGILCLGKKESIRFTDSSGNFAVLDAGQKIYKKRYCHE</sequence>
<organism evidence="2 3">
    <name type="scientific">Bowmanella denitrificans</name>
    <dbReference type="NCBI Taxonomy" id="366582"/>
    <lineage>
        <taxon>Bacteria</taxon>
        <taxon>Pseudomonadati</taxon>
        <taxon>Pseudomonadota</taxon>
        <taxon>Gammaproteobacteria</taxon>
        <taxon>Alteromonadales</taxon>
        <taxon>Alteromonadaceae</taxon>
        <taxon>Bowmanella</taxon>
    </lineage>
</organism>
<dbReference type="PANTHER" id="PTHR24422">
    <property type="entry name" value="CHEMOTAXIS PROTEIN METHYLTRANSFERASE"/>
    <property type="match status" value="1"/>
</dbReference>
<dbReference type="Pfam" id="PF03705">
    <property type="entry name" value="CheR_N"/>
    <property type="match status" value="1"/>
</dbReference>
<dbReference type="InterPro" id="IPR022641">
    <property type="entry name" value="CheR_N"/>
</dbReference>
<dbReference type="PROSITE" id="PS50123">
    <property type="entry name" value="CHER"/>
    <property type="match status" value="1"/>
</dbReference>
<dbReference type="SUPFAM" id="SSF53335">
    <property type="entry name" value="S-adenosyl-L-methionine-dependent methyltransferases"/>
    <property type="match status" value="1"/>
</dbReference>
<dbReference type="SMART" id="SM00138">
    <property type="entry name" value="MeTrc"/>
    <property type="match status" value="1"/>
</dbReference>
<protein>
    <submittedName>
        <fullName evidence="2">Protein-glutamate O-methyltransferase CheR</fullName>
    </submittedName>
</protein>
<feature type="domain" description="CheR-type methyltransferase" evidence="1">
    <location>
        <begin position="1"/>
        <end position="270"/>
    </location>
</feature>
<dbReference type="EMBL" id="BAAAEI010000023">
    <property type="protein sequence ID" value="GAA0368060.1"/>
    <property type="molecule type" value="Genomic_DNA"/>
</dbReference>
<dbReference type="InterPro" id="IPR050903">
    <property type="entry name" value="Bact_Chemotaxis_MeTrfase"/>
</dbReference>
<reference evidence="2 3" key="1">
    <citation type="journal article" date="2019" name="Int. J. Syst. Evol. Microbiol.">
        <title>The Global Catalogue of Microorganisms (GCM) 10K type strain sequencing project: providing services to taxonomists for standard genome sequencing and annotation.</title>
        <authorList>
            <consortium name="The Broad Institute Genomics Platform"/>
            <consortium name="The Broad Institute Genome Sequencing Center for Infectious Disease"/>
            <person name="Wu L."/>
            <person name="Ma J."/>
        </authorList>
    </citation>
    <scope>NUCLEOTIDE SEQUENCE [LARGE SCALE GENOMIC DNA]</scope>
    <source>
        <strain evidence="2 3">JCM 13378</strain>
    </source>
</reference>
<comment type="caution">
    <text evidence="2">The sequence shown here is derived from an EMBL/GenBank/DDBJ whole genome shotgun (WGS) entry which is preliminary data.</text>
</comment>
<dbReference type="InterPro" id="IPR000780">
    <property type="entry name" value="CheR_MeTrfase"/>
</dbReference>
<accession>A0ABN0XMQ4</accession>
<keyword evidence="3" id="KW-1185">Reference proteome</keyword>
<dbReference type="PANTHER" id="PTHR24422:SF8">
    <property type="entry name" value="CHEMOTAXIS PROTEIN"/>
    <property type="match status" value="1"/>
</dbReference>
<dbReference type="RefSeq" id="WP_343846736.1">
    <property type="nucleotide sequence ID" value="NZ_BAAAEI010000023.1"/>
</dbReference>
<dbReference type="Proteomes" id="UP001501757">
    <property type="component" value="Unassembled WGS sequence"/>
</dbReference>
<dbReference type="InterPro" id="IPR029063">
    <property type="entry name" value="SAM-dependent_MTases_sf"/>
</dbReference>